<dbReference type="AlphaFoldDB" id="A0A1D2JN85"/>
<accession>A0A1D2JN85</accession>
<dbReference type="VEuPathDB" id="FungiDB:PADG_11334"/>
<feature type="region of interest" description="Disordered" evidence="1">
    <location>
        <begin position="1"/>
        <end position="25"/>
    </location>
</feature>
<evidence type="ECO:0000313" key="2">
    <source>
        <dbReference type="EMBL" id="ODH44677.1"/>
    </source>
</evidence>
<comment type="caution">
    <text evidence="2">The sequence shown here is derived from an EMBL/GenBank/DDBJ whole genome shotgun (WGS) entry which is preliminary data.</text>
</comment>
<reference evidence="2 3" key="1">
    <citation type="submission" date="2016-06" db="EMBL/GenBank/DDBJ databases">
        <authorList>
            <person name="Kjaerup R.B."/>
            <person name="Dalgaard T.S."/>
            <person name="Juul-Madsen H.R."/>
        </authorList>
    </citation>
    <scope>NUCLEOTIDE SEQUENCE [LARGE SCALE GENOMIC DNA]</scope>
    <source>
        <strain evidence="2 3">Pb300</strain>
    </source>
</reference>
<dbReference type="Proteomes" id="UP000242814">
    <property type="component" value="Unassembled WGS sequence"/>
</dbReference>
<evidence type="ECO:0000256" key="1">
    <source>
        <dbReference type="SAM" id="MobiDB-lite"/>
    </source>
</evidence>
<name>A0A1D2JN85_PARBR</name>
<evidence type="ECO:0000313" key="3">
    <source>
        <dbReference type="Proteomes" id="UP000242814"/>
    </source>
</evidence>
<dbReference type="EMBL" id="LZYO01000018">
    <property type="protein sequence ID" value="ODH44677.1"/>
    <property type="molecule type" value="Genomic_DNA"/>
</dbReference>
<protein>
    <submittedName>
        <fullName evidence="2">Uncharacterized protein</fullName>
    </submittedName>
</protein>
<organism evidence="2 3">
    <name type="scientific">Paracoccidioides brasiliensis</name>
    <dbReference type="NCBI Taxonomy" id="121759"/>
    <lineage>
        <taxon>Eukaryota</taxon>
        <taxon>Fungi</taxon>
        <taxon>Dikarya</taxon>
        <taxon>Ascomycota</taxon>
        <taxon>Pezizomycotina</taxon>
        <taxon>Eurotiomycetes</taxon>
        <taxon>Eurotiomycetidae</taxon>
        <taxon>Onygenales</taxon>
        <taxon>Ajellomycetaceae</taxon>
        <taxon>Paracoccidioides</taxon>
    </lineage>
</organism>
<gene>
    <name evidence="2" type="ORF">ACO22_00834</name>
</gene>
<sequence>MAATKNACGKQKNQDTRRGSGGEISRSSLNNWLIAEPLDFARKSKEQTKLGFLVRNLSRITNLRLTPFLSPANDVQQYLLRRWSGGTSTNIASLAPDVSWSIHQLSC</sequence>
<proteinExistence type="predicted"/>